<organism evidence="14 15">
    <name type="scientific">Ophiocordyceps australis</name>
    <dbReference type="NCBI Taxonomy" id="1399860"/>
    <lineage>
        <taxon>Eukaryota</taxon>
        <taxon>Fungi</taxon>
        <taxon>Dikarya</taxon>
        <taxon>Ascomycota</taxon>
        <taxon>Pezizomycotina</taxon>
        <taxon>Sordariomycetes</taxon>
        <taxon>Hypocreomycetidae</taxon>
        <taxon>Hypocreales</taxon>
        <taxon>Ophiocordycipitaceae</taxon>
        <taxon>Ophiocordyceps</taxon>
    </lineage>
</organism>
<dbReference type="InterPro" id="IPR000222">
    <property type="entry name" value="PP2C_BS"/>
</dbReference>
<gene>
    <name evidence="14" type="ORF">CDD81_7354</name>
</gene>
<evidence type="ECO:0000256" key="7">
    <source>
        <dbReference type="ARBA" id="ARBA00022912"/>
    </source>
</evidence>
<dbReference type="SMART" id="SM00332">
    <property type="entry name" value="PP2Cc"/>
    <property type="match status" value="1"/>
</dbReference>
<evidence type="ECO:0000256" key="4">
    <source>
        <dbReference type="ARBA" id="ARBA00013081"/>
    </source>
</evidence>
<dbReference type="OrthoDB" id="10264738at2759"/>
<keyword evidence="7 11" id="KW-0904">Protein phosphatase</keyword>
<evidence type="ECO:0000256" key="10">
    <source>
        <dbReference type="ARBA" id="ARBA00074087"/>
    </source>
</evidence>
<name>A0A2C5Y0L3_9HYPO</name>
<keyword evidence="6 11" id="KW-0378">Hydrolase</keyword>
<reference evidence="14 15" key="1">
    <citation type="submission" date="2017-06" db="EMBL/GenBank/DDBJ databases">
        <title>Ant-infecting Ophiocordyceps genomes reveal a high diversity of potential behavioral manipulation genes and a possible major role for enterotoxins.</title>
        <authorList>
            <person name="De Bekker C."/>
            <person name="Evans H.C."/>
            <person name="Brachmann A."/>
            <person name="Hughes D.P."/>
        </authorList>
    </citation>
    <scope>NUCLEOTIDE SEQUENCE [LARGE SCALE GENOMIC DNA]</scope>
    <source>
        <strain evidence="14 15">Map64</strain>
    </source>
</reference>
<dbReference type="PANTHER" id="PTHR13832:SF565">
    <property type="entry name" value="AT28366P-RELATED"/>
    <property type="match status" value="1"/>
</dbReference>
<dbReference type="SUPFAM" id="SSF81606">
    <property type="entry name" value="PP2C-like"/>
    <property type="match status" value="1"/>
</dbReference>
<dbReference type="PANTHER" id="PTHR13832">
    <property type="entry name" value="PROTEIN PHOSPHATASE 2C"/>
    <property type="match status" value="1"/>
</dbReference>
<feature type="compositionally biased region" description="Acidic residues" evidence="12">
    <location>
        <begin position="368"/>
        <end position="377"/>
    </location>
</feature>
<dbReference type="SMART" id="SM00331">
    <property type="entry name" value="PP2C_SIG"/>
    <property type="match status" value="1"/>
</dbReference>
<dbReference type="AlphaFoldDB" id="A0A2C5Y0L3"/>
<evidence type="ECO:0000256" key="8">
    <source>
        <dbReference type="ARBA" id="ARBA00023211"/>
    </source>
</evidence>
<dbReference type="STRING" id="1399860.A0A2C5Y0L3"/>
<evidence type="ECO:0000256" key="12">
    <source>
        <dbReference type="SAM" id="MobiDB-lite"/>
    </source>
</evidence>
<dbReference type="Pfam" id="PF00481">
    <property type="entry name" value="PP2C"/>
    <property type="match status" value="1"/>
</dbReference>
<dbReference type="EC" id="3.1.3.16" evidence="4"/>
<protein>
    <recommendedName>
        <fullName evidence="10">Protein phosphatase 2C homolog 2</fullName>
        <ecNumber evidence="4">3.1.3.16</ecNumber>
    </recommendedName>
</protein>
<comment type="cofactor">
    <cofactor evidence="2">
        <name>Mg(2+)</name>
        <dbReference type="ChEBI" id="CHEBI:18420"/>
    </cofactor>
</comment>
<keyword evidence="15" id="KW-1185">Reference proteome</keyword>
<dbReference type="PROSITE" id="PS51746">
    <property type="entry name" value="PPM_2"/>
    <property type="match status" value="1"/>
</dbReference>
<comment type="catalytic activity">
    <reaction evidence="9">
        <text>O-phospho-L-threonyl-[protein] + H2O = L-threonyl-[protein] + phosphate</text>
        <dbReference type="Rhea" id="RHEA:47004"/>
        <dbReference type="Rhea" id="RHEA-COMP:11060"/>
        <dbReference type="Rhea" id="RHEA-COMP:11605"/>
        <dbReference type="ChEBI" id="CHEBI:15377"/>
        <dbReference type="ChEBI" id="CHEBI:30013"/>
        <dbReference type="ChEBI" id="CHEBI:43474"/>
        <dbReference type="ChEBI" id="CHEBI:61977"/>
        <dbReference type="EC" id="3.1.3.16"/>
    </reaction>
    <physiologicalReaction direction="left-to-right" evidence="9">
        <dbReference type="Rhea" id="RHEA:47005"/>
    </physiologicalReaction>
</comment>
<proteinExistence type="inferred from homology"/>
<evidence type="ECO:0000313" key="14">
    <source>
        <dbReference type="EMBL" id="PHH62227.1"/>
    </source>
</evidence>
<dbReference type="InterPro" id="IPR036457">
    <property type="entry name" value="PPM-type-like_dom_sf"/>
</dbReference>
<dbReference type="Gene3D" id="3.60.40.10">
    <property type="entry name" value="PPM-type phosphatase domain"/>
    <property type="match status" value="1"/>
</dbReference>
<dbReference type="Proteomes" id="UP000226192">
    <property type="component" value="Unassembled WGS sequence"/>
</dbReference>
<evidence type="ECO:0000256" key="11">
    <source>
        <dbReference type="RuleBase" id="RU003465"/>
    </source>
</evidence>
<evidence type="ECO:0000256" key="6">
    <source>
        <dbReference type="ARBA" id="ARBA00022801"/>
    </source>
</evidence>
<dbReference type="CDD" id="cd00143">
    <property type="entry name" value="PP2Cc"/>
    <property type="match status" value="1"/>
</dbReference>
<evidence type="ECO:0000256" key="9">
    <source>
        <dbReference type="ARBA" id="ARBA00048832"/>
    </source>
</evidence>
<evidence type="ECO:0000259" key="13">
    <source>
        <dbReference type="PROSITE" id="PS51746"/>
    </source>
</evidence>
<dbReference type="FunFam" id="3.60.40.10:FF:000016">
    <property type="entry name" value="Protein phosphatase 2C"/>
    <property type="match status" value="1"/>
</dbReference>
<feature type="region of interest" description="Disordered" evidence="12">
    <location>
        <begin position="318"/>
        <end position="475"/>
    </location>
</feature>
<keyword evidence="5" id="KW-0479">Metal-binding</keyword>
<feature type="compositionally biased region" description="Basic and acidic residues" evidence="12">
    <location>
        <begin position="458"/>
        <end position="475"/>
    </location>
</feature>
<comment type="caution">
    <text evidence="14">The sequence shown here is derived from an EMBL/GenBank/DDBJ whole genome shotgun (WGS) entry which is preliminary data.</text>
</comment>
<feature type="compositionally biased region" description="Basic and acidic residues" evidence="12">
    <location>
        <begin position="394"/>
        <end position="439"/>
    </location>
</feature>
<sequence>MGQTLSEPVVDKTSEKGEDDRFVYGLSAMQGWRISMEDSHSAVLDLNKLDADDADADKSKTQSSRLAFFGVYDGHGGGEVAAFAGGKLHGIISKQDTFKAGDYTQSLKDGFLATDRAILNDPNHQEEVSGCTACVSLIVDNKLYLANAGDSRGVLGIKGRAKPLSQDHKPQLEQEKNRIQAAGGFVDFGRVNGNLALSRAIGDFEFKKSADLPPEQQIVTALPDVEVHELSDEDEFLVLACDGIWDCQSSQAVIEFVRRGIAAKQDLDKICENMMDNCLASNSETGGVGCDNMTMIVVGFLNGKTKDEWYEEIARRVANGDGPCAPPEYAEFRGPGVHHNYEDSDSSYDVDAENKKNSAAGGQRDDVEMFDDADEEKDLASQVGKHPSADEQNEGNKSKAHDAAVEPQAKDGQDDKTSQPKNEAKAKKSPEAKAGEKKATGGKAGGSKDKAASPSPSKKNEAKREKSQSPEEIKG</sequence>
<feature type="domain" description="PPM-type phosphatase" evidence="13">
    <location>
        <begin position="23"/>
        <end position="300"/>
    </location>
</feature>
<dbReference type="InterPro" id="IPR001932">
    <property type="entry name" value="PPM-type_phosphatase-like_dom"/>
</dbReference>
<evidence type="ECO:0000256" key="3">
    <source>
        <dbReference type="ARBA" id="ARBA00006702"/>
    </source>
</evidence>
<dbReference type="InterPro" id="IPR015655">
    <property type="entry name" value="PP2C"/>
</dbReference>
<dbReference type="EMBL" id="NJET01000078">
    <property type="protein sequence ID" value="PHH62227.1"/>
    <property type="molecule type" value="Genomic_DNA"/>
</dbReference>
<evidence type="ECO:0000256" key="1">
    <source>
        <dbReference type="ARBA" id="ARBA00001936"/>
    </source>
</evidence>
<comment type="cofactor">
    <cofactor evidence="1">
        <name>Mn(2+)</name>
        <dbReference type="ChEBI" id="CHEBI:29035"/>
    </cofactor>
</comment>
<evidence type="ECO:0000313" key="15">
    <source>
        <dbReference type="Proteomes" id="UP000226192"/>
    </source>
</evidence>
<dbReference type="GO" id="GO:0046872">
    <property type="term" value="F:metal ion binding"/>
    <property type="evidence" value="ECO:0007669"/>
    <property type="project" value="UniProtKB-KW"/>
</dbReference>
<evidence type="ECO:0000256" key="2">
    <source>
        <dbReference type="ARBA" id="ARBA00001946"/>
    </source>
</evidence>
<comment type="similarity">
    <text evidence="3 11">Belongs to the PP2C family.</text>
</comment>
<accession>A0A2C5Y0L3</accession>
<dbReference type="PROSITE" id="PS01032">
    <property type="entry name" value="PPM_1"/>
    <property type="match status" value="1"/>
</dbReference>
<dbReference type="GO" id="GO:0004722">
    <property type="term" value="F:protein serine/threonine phosphatase activity"/>
    <property type="evidence" value="ECO:0007669"/>
    <property type="project" value="UniProtKB-EC"/>
</dbReference>
<evidence type="ECO:0000256" key="5">
    <source>
        <dbReference type="ARBA" id="ARBA00022723"/>
    </source>
</evidence>
<keyword evidence="8" id="KW-0464">Manganese</keyword>